<dbReference type="Gene3D" id="2.120.10.30">
    <property type="entry name" value="TolB, C-terminal domain"/>
    <property type="match status" value="1"/>
</dbReference>
<organism evidence="5 6">
    <name type="scientific">Brachybacterium muris UCD-AY4</name>
    <dbReference type="NCBI Taxonomy" id="1249481"/>
    <lineage>
        <taxon>Bacteria</taxon>
        <taxon>Bacillati</taxon>
        <taxon>Actinomycetota</taxon>
        <taxon>Actinomycetes</taxon>
        <taxon>Micrococcales</taxon>
        <taxon>Dermabacteraceae</taxon>
        <taxon>Brachybacterium</taxon>
    </lineage>
</organism>
<protein>
    <recommendedName>
        <fullName evidence="4">Peptidase S9 prolyl oligopeptidase catalytic domain-containing protein</fullName>
    </recommendedName>
</protein>
<dbReference type="GO" id="GO:0006508">
    <property type="term" value="P:proteolysis"/>
    <property type="evidence" value="ECO:0007669"/>
    <property type="project" value="InterPro"/>
</dbReference>
<dbReference type="Gene3D" id="3.40.50.1820">
    <property type="entry name" value="alpha/beta hydrolase"/>
    <property type="match status" value="1"/>
</dbReference>
<feature type="region of interest" description="Disordered" evidence="3">
    <location>
        <begin position="1"/>
        <end position="23"/>
    </location>
</feature>
<evidence type="ECO:0000256" key="1">
    <source>
        <dbReference type="ARBA" id="ARBA00022729"/>
    </source>
</evidence>
<evidence type="ECO:0000313" key="5">
    <source>
        <dbReference type="EMBL" id="EYT47690.1"/>
    </source>
</evidence>
<dbReference type="InterPro" id="IPR011042">
    <property type="entry name" value="6-blade_b-propeller_TolB-like"/>
</dbReference>
<evidence type="ECO:0000256" key="2">
    <source>
        <dbReference type="ARBA" id="ARBA00022801"/>
    </source>
</evidence>
<sequence length="706" mass="76520">MTDTPRDAAASTDASPAQSATDSPTIFHDLHAFVAELRITGLYLAPAGDRLVAARTELNTKRNGYVTALWELPHPSRRSRGHRSASDAGQSPRRLTRGVDGEALAGFTAHGDLLFTAKRDTGDDEHTDETTLFLLPRGGGEAFVVARRHGGFASLSIARDSGRIALTSAIHPRAADDEDDRALASERRETKTSAILHTGHPVRYWDHDLGPARDQVLIAEPLDPADPDPRLDLRRLTSFGPAERLGEVIISPDGGTVYADVSRTLHGTTARSRIVAIDADSGEVRTLAAQDDHNLGLAALSPDGSVLLLSRSTVANDTRPLAMELVKADLETGELTPAYTGFTNWPSDVRIAPDNTTAYFTADLEGHGAIHRLDLGSGTVTVLTEDVRHYSALALDERSGQLIALADAIDAPPLPVRCDPATGEISPIPCGIEAPAVPGSLTEVTAAAEDGTPLRAWLCLPEGAGATEPAPLLLWIHGGPFGSWNSWTWRWNPWTATARGYAVLLPDPAISTGYGQEMIDRGWDQLGGSPYDDIMLLTRATLERDDIDETRKAALGGSYGGYMANWIAGHTGDFFDCIVTHASLWALDQFRGTTDAASHWNAHLSDEHNAKYNPADGTCEITAPMLVIHGDKDYRVPIGEGLRLWFELLTSADQDPAQNPHRFLYFPDENHWILSPNNSVIWYETVFAFVDRHVRGIEAEMPRLLG</sequence>
<keyword evidence="6" id="KW-1185">Reference proteome</keyword>
<dbReference type="AlphaFoldDB" id="A0A022KV26"/>
<dbReference type="EMBL" id="AORC01000027">
    <property type="protein sequence ID" value="EYT47690.1"/>
    <property type="molecule type" value="Genomic_DNA"/>
</dbReference>
<accession>A0A022KV26</accession>
<dbReference type="InterPro" id="IPR001375">
    <property type="entry name" value="Peptidase_S9_cat"/>
</dbReference>
<keyword evidence="2" id="KW-0378">Hydrolase</keyword>
<feature type="domain" description="Peptidase S9 prolyl oligopeptidase catalytic" evidence="4">
    <location>
        <begin position="487"/>
        <end position="694"/>
    </location>
</feature>
<dbReference type="InterPro" id="IPR029058">
    <property type="entry name" value="AB_hydrolase_fold"/>
</dbReference>
<dbReference type="RefSeq" id="WP_017824267.1">
    <property type="nucleotide sequence ID" value="NZ_AORC01000027.1"/>
</dbReference>
<keyword evidence="1" id="KW-0732">Signal</keyword>
<feature type="region of interest" description="Disordered" evidence="3">
    <location>
        <begin position="75"/>
        <end position="96"/>
    </location>
</feature>
<gene>
    <name evidence="5" type="ORF">D641_0114740</name>
</gene>
<feature type="compositionally biased region" description="Polar residues" evidence="3">
    <location>
        <begin position="12"/>
        <end position="23"/>
    </location>
</feature>
<dbReference type="PANTHER" id="PTHR42776:SF13">
    <property type="entry name" value="DIPEPTIDYL-PEPTIDASE 5"/>
    <property type="match status" value="1"/>
</dbReference>
<dbReference type="HOGENOM" id="CLU_008615_1_0_11"/>
<dbReference type="Pfam" id="PF00326">
    <property type="entry name" value="Peptidase_S9"/>
    <property type="match status" value="1"/>
</dbReference>
<dbReference type="SUPFAM" id="SSF82171">
    <property type="entry name" value="DPP6 N-terminal domain-like"/>
    <property type="match status" value="1"/>
</dbReference>
<evidence type="ECO:0000313" key="6">
    <source>
        <dbReference type="Proteomes" id="UP000019754"/>
    </source>
</evidence>
<dbReference type="PANTHER" id="PTHR42776">
    <property type="entry name" value="SERINE PEPTIDASE S9 FAMILY MEMBER"/>
    <property type="match status" value="1"/>
</dbReference>
<evidence type="ECO:0000259" key="4">
    <source>
        <dbReference type="Pfam" id="PF00326"/>
    </source>
</evidence>
<dbReference type="Proteomes" id="UP000019754">
    <property type="component" value="Unassembled WGS sequence"/>
</dbReference>
<dbReference type="OrthoDB" id="262125at2"/>
<evidence type="ECO:0000256" key="3">
    <source>
        <dbReference type="SAM" id="MobiDB-lite"/>
    </source>
</evidence>
<dbReference type="STRING" id="1249481.D641_0114740"/>
<dbReference type="GO" id="GO:0004252">
    <property type="term" value="F:serine-type endopeptidase activity"/>
    <property type="evidence" value="ECO:0007669"/>
    <property type="project" value="TreeGrafter"/>
</dbReference>
<comment type="caution">
    <text evidence="5">The sequence shown here is derived from an EMBL/GenBank/DDBJ whole genome shotgun (WGS) entry which is preliminary data.</text>
</comment>
<name>A0A022KV26_9MICO</name>
<proteinExistence type="predicted"/>
<dbReference type="SUPFAM" id="SSF53474">
    <property type="entry name" value="alpha/beta-Hydrolases"/>
    <property type="match status" value="1"/>
</dbReference>
<reference evidence="5 6" key="1">
    <citation type="journal article" date="2013" name="Genome Announc.">
        <title>Draft genome sequence of an Actinobacterium, Brachybacterium muris strain UCD-AY4.</title>
        <authorList>
            <person name="Lo J.R."/>
            <person name="Lang J.M."/>
            <person name="Darling A.E."/>
            <person name="Eisen J.A."/>
            <person name="Coil D.A."/>
        </authorList>
    </citation>
    <scope>NUCLEOTIDE SEQUENCE [LARGE SCALE GENOMIC DNA]</scope>
    <source>
        <strain evidence="5 6">UCD-AY4</strain>
    </source>
</reference>